<dbReference type="Proteomes" id="UP000326393">
    <property type="component" value="Plasmid lp54"/>
</dbReference>
<comment type="similarity">
    <text evidence="2">Belongs to the bacterial solute-binding protein 5 family.</text>
</comment>
<dbReference type="SUPFAM" id="SSF53850">
    <property type="entry name" value="Periplasmic binding protein-like II"/>
    <property type="match status" value="1"/>
</dbReference>
<feature type="domain" description="Solute-binding protein family 5" evidence="5">
    <location>
        <begin position="72"/>
        <end position="442"/>
    </location>
</feature>
<organism evidence="6 7">
    <name type="scientific">Borrelia maritima</name>
    <dbReference type="NCBI Taxonomy" id="2761123"/>
    <lineage>
        <taxon>Bacteria</taxon>
        <taxon>Pseudomonadati</taxon>
        <taxon>Spirochaetota</taxon>
        <taxon>Spirochaetia</taxon>
        <taxon>Spirochaetales</taxon>
        <taxon>Borreliaceae</taxon>
        <taxon>Borrelia</taxon>
    </lineage>
</organism>
<name>A0A5J6WDT2_9SPIR</name>
<dbReference type="EMBL" id="CP044536">
    <property type="protein sequence ID" value="QFI14985.1"/>
    <property type="molecule type" value="Genomic_DNA"/>
</dbReference>
<evidence type="ECO:0000313" key="6">
    <source>
        <dbReference type="EMBL" id="QFI14985.1"/>
    </source>
</evidence>
<dbReference type="Gene3D" id="3.40.190.10">
    <property type="entry name" value="Periplasmic binding protein-like II"/>
    <property type="match status" value="1"/>
</dbReference>
<dbReference type="Gene3D" id="3.90.76.10">
    <property type="entry name" value="Dipeptide-binding Protein, Domain 1"/>
    <property type="match status" value="1"/>
</dbReference>
<reference evidence="6 7" key="1">
    <citation type="journal article" date="2020" name="Int. J. Syst. Evol. Microbiol.">
        <title>Borrelia maritima sp. nov., a novel species of the Borrelia burgdorferi sensu lato complex, occupying a basal position to North American species.</title>
        <authorList>
            <person name="Margos G."/>
            <person name="Fedorova N."/>
            <person name="Becker N.S."/>
            <person name="Kleinjan J.E."/>
            <person name="Marosevic D."/>
            <person name="Krebs S."/>
            <person name="Hui L."/>
            <person name="Fingerle V."/>
            <person name="Lane R.S."/>
        </authorList>
    </citation>
    <scope>NUCLEOTIDE SEQUENCE [LARGE SCALE GENOMIC DNA]</scope>
    <source>
        <strain evidence="6 7">CA690</strain>
    </source>
</reference>
<dbReference type="InterPro" id="IPR030678">
    <property type="entry name" value="Peptide/Ni-bd"/>
</dbReference>
<dbReference type="GO" id="GO:1904680">
    <property type="term" value="F:peptide transmembrane transporter activity"/>
    <property type="evidence" value="ECO:0007669"/>
    <property type="project" value="TreeGrafter"/>
</dbReference>
<geneLocation type="plasmid" evidence="6 7">
    <name>lp54</name>
</geneLocation>
<dbReference type="GO" id="GO:0043190">
    <property type="term" value="C:ATP-binding cassette (ABC) transporter complex"/>
    <property type="evidence" value="ECO:0007669"/>
    <property type="project" value="InterPro"/>
</dbReference>
<evidence type="ECO:0000256" key="1">
    <source>
        <dbReference type="ARBA" id="ARBA00004196"/>
    </source>
</evidence>
<evidence type="ECO:0000256" key="4">
    <source>
        <dbReference type="ARBA" id="ARBA00022729"/>
    </source>
</evidence>
<accession>A0A5J6WDT2</accession>
<dbReference type="InterPro" id="IPR000914">
    <property type="entry name" value="SBP_5_dom"/>
</dbReference>
<dbReference type="InterPro" id="IPR039424">
    <property type="entry name" value="SBP_5"/>
</dbReference>
<dbReference type="KEGG" id="bmat:DB723_04395"/>
<dbReference type="GO" id="GO:0015833">
    <property type="term" value="P:peptide transport"/>
    <property type="evidence" value="ECO:0007669"/>
    <property type="project" value="TreeGrafter"/>
</dbReference>
<proteinExistence type="inferred from homology"/>
<dbReference type="Gene3D" id="3.10.105.10">
    <property type="entry name" value="Dipeptide-binding Protein, Domain 3"/>
    <property type="match status" value="1"/>
</dbReference>
<dbReference type="PANTHER" id="PTHR30290">
    <property type="entry name" value="PERIPLASMIC BINDING COMPONENT OF ABC TRANSPORTER"/>
    <property type="match status" value="1"/>
</dbReference>
<evidence type="ECO:0000256" key="3">
    <source>
        <dbReference type="ARBA" id="ARBA00022448"/>
    </source>
</evidence>
<dbReference type="PROSITE" id="PS51257">
    <property type="entry name" value="PROKAR_LIPOPROTEIN"/>
    <property type="match status" value="1"/>
</dbReference>
<dbReference type="Pfam" id="PF00496">
    <property type="entry name" value="SBP_bac_5"/>
    <property type="match status" value="1"/>
</dbReference>
<comment type="subcellular location">
    <subcellularLocation>
        <location evidence="1">Cell envelope</location>
    </subcellularLocation>
</comment>
<sequence length="528" mass="60773">MLSQKLLILILGIMVAISCTISKAKDDLVFGVGIGDEPTSLDPQFCSDRLGSLIINELFIGLLRGDPKTGGYRPGLAKNWDISFDNTCYTFYLRDDIYWSDGVKITAETVRSSYIMALENELDIPNINLLTSKIKNAKEFRTTKENADEVGIRVINEKTLEITLSHPTTYFLDMLTNPIFIPIPTHIVKKFGNKWTSPENIVTSGPFKLKRRILNEEISLEKNKKFYDAKSVAINEITFVTINDTRRIYSMYEHNEIDAIFNNIPLSLINELILREDFYSADINQIGFFALNTSVKPLDNVKVREALALAVDRETLVYRVLDNNFKATRKISPNIKDYNYGKKLKLYNPRKAEKLLAEAGYPDGKKFPTLTIKYNKSDLEKEVASFIQSHWKKVLNINVEIEPETWNTHMSNVIKGQYEISIRSWQGDYLDPMAFFNIFETKNSHFSSYGYSNPELDELINKSDLEADEKNRLELLKKIEEIIIETDYPIIPIYNVSGNYLFKNDRWTGWSTNNSERFALSEIKPLEE</sequence>
<dbReference type="PANTHER" id="PTHR30290:SF10">
    <property type="entry name" value="PERIPLASMIC OLIGOPEPTIDE-BINDING PROTEIN-RELATED"/>
    <property type="match status" value="1"/>
</dbReference>
<evidence type="ECO:0000313" key="7">
    <source>
        <dbReference type="Proteomes" id="UP000326393"/>
    </source>
</evidence>
<evidence type="ECO:0000259" key="5">
    <source>
        <dbReference type="Pfam" id="PF00496"/>
    </source>
</evidence>
<dbReference type="GO" id="GO:0030288">
    <property type="term" value="C:outer membrane-bounded periplasmic space"/>
    <property type="evidence" value="ECO:0007669"/>
    <property type="project" value="UniProtKB-ARBA"/>
</dbReference>
<keyword evidence="6" id="KW-0614">Plasmid</keyword>
<gene>
    <name evidence="6" type="ORF">DB723_04395</name>
</gene>
<dbReference type="CDD" id="cd08504">
    <property type="entry name" value="PBP2_OppA"/>
    <property type="match status" value="1"/>
</dbReference>
<dbReference type="AlphaFoldDB" id="A0A5J6WDT2"/>
<keyword evidence="3" id="KW-0813">Transport</keyword>
<evidence type="ECO:0000256" key="2">
    <source>
        <dbReference type="ARBA" id="ARBA00005695"/>
    </source>
</evidence>
<keyword evidence="7" id="KW-1185">Reference proteome</keyword>
<dbReference type="FunFam" id="3.10.105.10:FF:000001">
    <property type="entry name" value="Oligopeptide ABC transporter, oligopeptide-binding protein"/>
    <property type="match status" value="1"/>
</dbReference>
<keyword evidence="4" id="KW-0732">Signal</keyword>
<dbReference type="OrthoDB" id="9801912at2"/>
<protein>
    <submittedName>
        <fullName evidence="6">Peptide ABC transporter substrate-binding protein</fullName>
    </submittedName>
</protein>
<dbReference type="PIRSF" id="PIRSF002741">
    <property type="entry name" value="MppA"/>
    <property type="match status" value="1"/>
</dbReference>
<dbReference type="RefSeq" id="WP_151553003.1">
    <property type="nucleotide sequence ID" value="NZ_CP044536.1"/>
</dbReference>